<organism evidence="3 4">
    <name type="scientific">Streptosporangium brasiliense</name>
    <dbReference type="NCBI Taxonomy" id="47480"/>
    <lineage>
        <taxon>Bacteria</taxon>
        <taxon>Bacillati</taxon>
        <taxon>Actinomycetota</taxon>
        <taxon>Actinomycetes</taxon>
        <taxon>Streptosporangiales</taxon>
        <taxon>Streptosporangiaceae</taxon>
        <taxon>Streptosporangium</taxon>
    </lineage>
</organism>
<dbReference type="EMBL" id="JAUSRB010000002">
    <property type="protein sequence ID" value="MDP9865799.1"/>
    <property type="molecule type" value="Genomic_DNA"/>
</dbReference>
<feature type="compositionally biased region" description="Pro residues" evidence="1">
    <location>
        <begin position="246"/>
        <end position="255"/>
    </location>
</feature>
<evidence type="ECO:0000259" key="2">
    <source>
        <dbReference type="Pfam" id="PF14332"/>
    </source>
</evidence>
<feature type="region of interest" description="Disordered" evidence="1">
    <location>
        <begin position="220"/>
        <end position="277"/>
    </location>
</feature>
<keyword evidence="4" id="KW-1185">Reference proteome</keyword>
<protein>
    <recommendedName>
        <fullName evidence="2">PatA-like N-terminal domain-containing protein</fullName>
    </recommendedName>
</protein>
<evidence type="ECO:0000256" key="1">
    <source>
        <dbReference type="SAM" id="MobiDB-lite"/>
    </source>
</evidence>
<proteinExistence type="predicted"/>
<comment type="caution">
    <text evidence="3">The sequence shown here is derived from an EMBL/GenBank/DDBJ whole genome shotgun (WGS) entry which is preliminary data.</text>
</comment>
<sequence length="290" mass="30609">MESVLSGLAEERATGALRLGKAGMFYLTGGRVTYAESPAAPRAEDLLAAGRRVSALAVRQARQAATEDLRGGELLVAQGVLTRGELEFCVLSAVLDAVYFLFDATGQRPRFRPGDRHWLGPQWYFDVTGLLQECRRRRAQLDQAWPSAELDSLPVVPVGRIPAQRVVLTSLQWEVLVGADSAATPCDLARRLGRPAYSVLLAVRQLAAAGLLHIPQAGPAGPAGPAAPGPLPRRPKGGTGQAGDPPAAPAAPRPQPAGAARPATPLPRTTGDPTDVNLLIRLRDALEALT</sequence>
<evidence type="ECO:0000313" key="3">
    <source>
        <dbReference type="EMBL" id="MDP9865799.1"/>
    </source>
</evidence>
<dbReference type="Pfam" id="PF14332">
    <property type="entry name" value="DUF4388"/>
    <property type="match status" value="1"/>
</dbReference>
<feature type="domain" description="PatA-like N-terminal" evidence="2">
    <location>
        <begin position="3"/>
        <end position="138"/>
    </location>
</feature>
<reference evidence="3 4" key="1">
    <citation type="submission" date="2023-07" db="EMBL/GenBank/DDBJ databases">
        <title>Sequencing the genomes of 1000 actinobacteria strains.</title>
        <authorList>
            <person name="Klenk H.-P."/>
        </authorList>
    </citation>
    <scope>NUCLEOTIDE SEQUENCE [LARGE SCALE GENOMIC DNA]</scope>
    <source>
        <strain evidence="3 4">DSM 44109</strain>
    </source>
</reference>
<dbReference type="RefSeq" id="WP_306865617.1">
    <property type="nucleotide sequence ID" value="NZ_JAUSRB010000002.1"/>
</dbReference>
<gene>
    <name evidence="3" type="ORF">J2S55_005065</name>
</gene>
<dbReference type="Proteomes" id="UP001230426">
    <property type="component" value="Unassembled WGS sequence"/>
</dbReference>
<accession>A0ABT9R983</accession>
<evidence type="ECO:0000313" key="4">
    <source>
        <dbReference type="Proteomes" id="UP001230426"/>
    </source>
</evidence>
<name>A0ABT9R983_9ACTN</name>
<dbReference type="InterPro" id="IPR025497">
    <property type="entry name" value="PatA-like_N"/>
</dbReference>